<proteinExistence type="predicted"/>
<evidence type="ECO:0000256" key="4">
    <source>
        <dbReference type="ARBA" id="ARBA00022989"/>
    </source>
</evidence>
<dbReference type="GO" id="GO:0005886">
    <property type="term" value="C:plasma membrane"/>
    <property type="evidence" value="ECO:0007669"/>
    <property type="project" value="UniProtKB-SubCell"/>
</dbReference>
<reference evidence="9 10" key="1">
    <citation type="journal article" date="2013" name="Genome Announc.">
        <title>Complete Genome Sequence of Burkholderia sp. Strain RPE64, Bacterial Symbiont of the Bean Bug Riptortus pedestris.</title>
        <authorList>
            <person name="Shibata T.F."/>
            <person name="Maeda T."/>
            <person name="Nikoh N."/>
            <person name="Yamaguchi K."/>
            <person name="Oshima K."/>
            <person name="Hattori M."/>
            <person name="Nishiyama T."/>
            <person name="Hasebe M."/>
            <person name="Fukatsu T."/>
            <person name="Kikuchi Y."/>
            <person name="Shigenobu S."/>
        </authorList>
    </citation>
    <scope>NUCLEOTIDE SEQUENCE [LARGE SCALE GENOMIC DNA]</scope>
    <source>
        <plasmid evidence="9 10">p1</plasmid>
    </source>
</reference>
<dbReference type="PANTHER" id="PTHR30287:SF2">
    <property type="entry name" value="BLL1001 PROTEIN"/>
    <property type="match status" value="1"/>
</dbReference>
<evidence type="ECO:0000313" key="9">
    <source>
        <dbReference type="EMBL" id="BAN27147.1"/>
    </source>
</evidence>
<evidence type="ECO:0000256" key="6">
    <source>
        <dbReference type="SAM" id="Phobius"/>
    </source>
</evidence>
<feature type="domain" description="ABC3 transporter permease C-terminal" evidence="7">
    <location>
        <begin position="264"/>
        <end position="387"/>
    </location>
</feature>
<dbReference type="HOGENOM" id="CLU_012341_0_0_4"/>
<keyword evidence="3 6" id="KW-0812">Transmembrane</keyword>
<keyword evidence="9" id="KW-0614">Plasmid</keyword>
<feature type="domain" description="ABC3 transporter permease C-terminal" evidence="7">
    <location>
        <begin position="722"/>
        <end position="834"/>
    </location>
</feature>
<keyword evidence="4 6" id="KW-1133">Transmembrane helix</keyword>
<dbReference type="PANTHER" id="PTHR30287">
    <property type="entry name" value="MEMBRANE COMPONENT OF PREDICTED ABC SUPERFAMILY METABOLITE UPTAKE TRANSPORTER"/>
    <property type="match status" value="1"/>
</dbReference>
<keyword evidence="10" id="KW-1185">Reference proteome</keyword>
<evidence type="ECO:0000256" key="2">
    <source>
        <dbReference type="ARBA" id="ARBA00022475"/>
    </source>
</evidence>
<dbReference type="Proteomes" id="UP000013966">
    <property type="component" value="Plasmid p1"/>
</dbReference>
<gene>
    <name evidence="9" type="ORF">BRPE64_DCDS02110</name>
</gene>
<keyword evidence="2" id="KW-1003">Cell membrane</keyword>
<evidence type="ECO:0000256" key="1">
    <source>
        <dbReference type="ARBA" id="ARBA00004651"/>
    </source>
</evidence>
<keyword evidence="5 6" id="KW-0472">Membrane</keyword>
<feature type="transmembrane region" description="Helical" evidence="6">
    <location>
        <begin position="761"/>
        <end position="794"/>
    </location>
</feature>
<dbReference type="AlphaFoldDB" id="R4X4B3"/>
<dbReference type="InterPro" id="IPR025857">
    <property type="entry name" value="MacB_PCD"/>
</dbReference>
<dbReference type="Pfam" id="PF02687">
    <property type="entry name" value="FtsX"/>
    <property type="match status" value="2"/>
</dbReference>
<name>R4X4B3_9BURK</name>
<feature type="transmembrane region" description="Helical" evidence="6">
    <location>
        <begin position="718"/>
        <end position="741"/>
    </location>
</feature>
<dbReference type="InterPro" id="IPR003838">
    <property type="entry name" value="ABC3_permease_C"/>
</dbReference>
<evidence type="ECO:0008006" key="11">
    <source>
        <dbReference type="Google" id="ProtNLM"/>
    </source>
</evidence>
<sequence>MTGAAVTRRPFDTLTRWLLDAQWRSHRGRALVAVLTIALGVGLGYAVQLINGAAFNEFSAAARSLSGQADLQVRGAQPFIDENVYPRLATHAGVAVASPVLEVDVAVPGKSAPLKVLGIDVFRAKRIAPDLTGVPSPQAPFDVLANDAIFLSPAAQTWLGTRDGAQVDLQSGTSPVRLRVAGGIARTRPGQRIAVMDIAAVQTRFGFAGKLSRVDLQLARGVDRDAFRQTLQREFGAGLVVTETRDVESRTDRLSRAYRINMNVLALVALFTGAFLVFSTQAAGVVRRRAQFAMLRVLGMTRASLVRQIMLEGALLGVAGGVLGIALGFAVAALALRFFGSDLGGGYFPGVEPRVAFEPVASAIFLTLGIGVALAGTLVPALEAARARPAPALKAGSEEAALAPLGKPWPALACLAAGAALTQAPPVFDAPIAGYVAVALLLVGGIALMPRLTAIAFRLAPQPRNAVATLALARLANAPGQASIAMGGVLSSFTLIVAMAIMVTSFRVSVEDWLAHLLSADLYVRMASSGDTGGLRPDQQLQLAAANGVAHAAFSRTSKLTLDAANPPVALIARELDAADPGATLQMTGDVLPPAAWRADETPVWASEAMSDLYGYRVGERVTLPVGGARERFVVAGIWRDYVRQTGALQMRREDYRRLTGDATATDIAVTLRAGASVAQVIDAIKKLPFGETLEFSQPGEIRARSLTIFDRSFAVTYLLEAVAIVIGLFGVGATFSMQTLARAREFGMLRHVGVTRTQILALLAAEAGWLTLLGIALGCVLGFAISLILVFVVNPQSFHWSMSLHIPWTMIAVIACVMLVSSCATAVLSGRRAVSVDAVRAVREDW</sequence>
<feature type="transmembrane region" description="Helical" evidence="6">
    <location>
        <begin position="30"/>
        <end position="50"/>
    </location>
</feature>
<dbReference type="KEGG" id="buo:BRPE64_DCDS02110"/>
<feature type="transmembrane region" description="Helical" evidence="6">
    <location>
        <begin position="400"/>
        <end position="420"/>
    </location>
</feature>
<evidence type="ECO:0000259" key="8">
    <source>
        <dbReference type="Pfam" id="PF12704"/>
    </source>
</evidence>
<evidence type="ECO:0000256" key="3">
    <source>
        <dbReference type="ARBA" id="ARBA00022692"/>
    </source>
</evidence>
<dbReference type="OrthoDB" id="5291724at2"/>
<dbReference type="EMBL" id="AP013061">
    <property type="protein sequence ID" value="BAN27147.1"/>
    <property type="molecule type" value="Genomic_DNA"/>
</dbReference>
<accession>R4X4B3</accession>
<dbReference type="RefSeq" id="WP_016347856.1">
    <property type="nucleotide sequence ID" value="NC_021289.1"/>
</dbReference>
<protein>
    <recommendedName>
        <fullName evidence="11">ABC3 transporter permease protein domain-containing protein</fullName>
    </recommendedName>
</protein>
<feature type="domain" description="MacB-like periplasmic core" evidence="8">
    <location>
        <begin position="484"/>
        <end position="687"/>
    </location>
</feature>
<comment type="subcellular location">
    <subcellularLocation>
        <location evidence="1">Cell membrane</location>
        <topology evidence="1">Multi-pass membrane protein</topology>
    </subcellularLocation>
</comment>
<feature type="transmembrane region" description="Helical" evidence="6">
    <location>
        <begin position="432"/>
        <end position="449"/>
    </location>
</feature>
<dbReference type="Pfam" id="PF12704">
    <property type="entry name" value="MacB_PCD"/>
    <property type="match status" value="1"/>
</dbReference>
<feature type="transmembrane region" description="Helical" evidence="6">
    <location>
        <begin position="264"/>
        <end position="286"/>
    </location>
</feature>
<evidence type="ECO:0000256" key="5">
    <source>
        <dbReference type="ARBA" id="ARBA00023136"/>
    </source>
</evidence>
<evidence type="ECO:0000313" key="10">
    <source>
        <dbReference type="Proteomes" id="UP000013966"/>
    </source>
</evidence>
<dbReference type="InterPro" id="IPR038766">
    <property type="entry name" value="Membrane_comp_ABC_pdt"/>
</dbReference>
<geneLocation type="plasmid" evidence="9 10">
    <name>p1</name>
</geneLocation>
<feature type="transmembrane region" description="Helical" evidence="6">
    <location>
        <begin position="360"/>
        <end position="379"/>
    </location>
</feature>
<evidence type="ECO:0000259" key="7">
    <source>
        <dbReference type="Pfam" id="PF02687"/>
    </source>
</evidence>
<feature type="transmembrane region" description="Helical" evidence="6">
    <location>
        <begin position="314"/>
        <end position="340"/>
    </location>
</feature>
<feature type="transmembrane region" description="Helical" evidence="6">
    <location>
        <begin position="484"/>
        <end position="506"/>
    </location>
</feature>
<feature type="transmembrane region" description="Helical" evidence="6">
    <location>
        <begin position="806"/>
        <end position="829"/>
    </location>
</feature>
<reference evidence="9 10" key="2">
    <citation type="journal article" date="2018" name="Int. J. Syst. Evol. Microbiol.">
        <title>Burkholderia insecticola sp. nov., a gut symbiotic bacterium of the bean bug Riptortus pedestris.</title>
        <authorList>
            <person name="Takeshita K."/>
            <person name="Tamaki H."/>
            <person name="Ohbayashi T."/>
            <person name="Meng X.-Y."/>
            <person name="Sone T."/>
            <person name="Mitani Y."/>
            <person name="Peeters C."/>
            <person name="Kikuchi Y."/>
            <person name="Vandamme P."/>
        </authorList>
    </citation>
    <scope>NUCLEOTIDE SEQUENCE [LARGE SCALE GENOMIC DNA]</scope>
    <source>
        <strain evidence="9">RPE64</strain>
        <plasmid evidence="9 10">p1</plasmid>
    </source>
</reference>
<organism evidence="9 10">
    <name type="scientific">Caballeronia insecticola</name>
    <dbReference type="NCBI Taxonomy" id="758793"/>
    <lineage>
        <taxon>Bacteria</taxon>
        <taxon>Pseudomonadati</taxon>
        <taxon>Pseudomonadota</taxon>
        <taxon>Betaproteobacteria</taxon>
        <taxon>Burkholderiales</taxon>
        <taxon>Burkholderiaceae</taxon>
        <taxon>Caballeronia</taxon>
    </lineage>
</organism>
<dbReference type="PATRIC" id="fig|758793.3.peg.5362"/>